<comment type="caution">
    <text evidence="3">The sequence shown here is derived from an EMBL/GenBank/DDBJ whole genome shotgun (WGS) entry which is preliminary data.</text>
</comment>
<dbReference type="PANTHER" id="PTHR21193">
    <property type="entry name" value="OXIDOREDUCTASE-LIKE DOMAIN-CONTAINING PROTEIN 1"/>
    <property type="match status" value="1"/>
</dbReference>
<sequence length="272" mass="29520">MLAPTRLAATRLCLLRSISSNPSRCFTSTRCAAKDEAWPQRCSLGPYYERILRNPTPYALNDKPEEPPSSADPDVLPPGRKPESAPAPPGTKKKPGRKPKTDTSSSSHTPPESSSTSPPAPSPPPATVAEKARIVFGSRLLGPAEQADRLATKMAQSTYIAGVLVPPRPEEPDNCCMSGCVNCVWDRFRDDMEEWSAKKNDAQTRLKAGGQTMDADGGGSEASWGVNIGSAKITKDMWDEDVFQSVPVGIREFMKQEKRLKEKHQREGSVGG</sequence>
<dbReference type="OrthoDB" id="10064411at2759"/>
<dbReference type="InterPro" id="IPR019180">
    <property type="entry name" value="Oxidoreductase-like_N"/>
</dbReference>
<feature type="compositionally biased region" description="Low complexity" evidence="1">
    <location>
        <begin position="102"/>
        <end position="117"/>
    </location>
</feature>
<accession>A0A2S4KPT5</accession>
<evidence type="ECO:0000259" key="2">
    <source>
        <dbReference type="Pfam" id="PF09791"/>
    </source>
</evidence>
<dbReference type="GO" id="GO:0005739">
    <property type="term" value="C:mitochondrion"/>
    <property type="evidence" value="ECO:0007669"/>
    <property type="project" value="TreeGrafter"/>
</dbReference>
<evidence type="ECO:0000313" key="3">
    <source>
        <dbReference type="EMBL" id="POR32188.1"/>
    </source>
</evidence>
<dbReference type="EMBL" id="PKSG01000892">
    <property type="protein sequence ID" value="POR32188.1"/>
    <property type="molecule type" value="Genomic_DNA"/>
</dbReference>
<dbReference type="PANTHER" id="PTHR21193:SF3">
    <property type="entry name" value="OXIDOREDUCTASE-LIKE DOMAIN-CONTAINING PROTEIN 1"/>
    <property type="match status" value="1"/>
</dbReference>
<feature type="domain" description="Oxidoreductase-like" evidence="2">
    <location>
        <begin position="160"/>
        <end position="203"/>
    </location>
</feature>
<dbReference type="AlphaFoldDB" id="A0A2S4KPT5"/>
<gene>
    <name evidence="3" type="ORF">TPAR_07625</name>
</gene>
<dbReference type="STRING" id="94208.A0A2S4KPT5"/>
<keyword evidence="4" id="KW-1185">Reference proteome</keyword>
<name>A0A2S4KPT5_9HYPO</name>
<reference evidence="3 4" key="1">
    <citation type="submission" date="2018-01" db="EMBL/GenBank/DDBJ databases">
        <title>Harnessing the power of phylogenomics to disentangle the directionality and signatures of interkingdom host jumping in the parasitic fungal genus Tolypocladium.</title>
        <authorList>
            <person name="Quandt C.A."/>
            <person name="Patterson W."/>
            <person name="Spatafora J.W."/>
        </authorList>
    </citation>
    <scope>NUCLEOTIDE SEQUENCE [LARGE SCALE GENOMIC DNA]</scope>
    <source>
        <strain evidence="3 4">NRBC 100945</strain>
    </source>
</reference>
<organism evidence="3 4">
    <name type="scientific">Tolypocladium paradoxum</name>
    <dbReference type="NCBI Taxonomy" id="94208"/>
    <lineage>
        <taxon>Eukaryota</taxon>
        <taxon>Fungi</taxon>
        <taxon>Dikarya</taxon>
        <taxon>Ascomycota</taxon>
        <taxon>Pezizomycotina</taxon>
        <taxon>Sordariomycetes</taxon>
        <taxon>Hypocreomycetidae</taxon>
        <taxon>Hypocreales</taxon>
        <taxon>Ophiocordycipitaceae</taxon>
        <taxon>Tolypocladium</taxon>
    </lineage>
</organism>
<dbReference type="Pfam" id="PF09791">
    <property type="entry name" value="Oxidored-like"/>
    <property type="match status" value="1"/>
</dbReference>
<evidence type="ECO:0000256" key="1">
    <source>
        <dbReference type="SAM" id="MobiDB-lite"/>
    </source>
</evidence>
<feature type="region of interest" description="Disordered" evidence="1">
    <location>
        <begin position="55"/>
        <end position="127"/>
    </location>
</feature>
<dbReference type="InterPro" id="IPR039251">
    <property type="entry name" value="OXLD1"/>
</dbReference>
<dbReference type="Proteomes" id="UP000237481">
    <property type="component" value="Unassembled WGS sequence"/>
</dbReference>
<feature type="region of interest" description="Disordered" evidence="1">
    <location>
        <begin position="200"/>
        <end position="225"/>
    </location>
</feature>
<proteinExistence type="predicted"/>
<protein>
    <recommendedName>
        <fullName evidence="2">Oxidoreductase-like domain-containing protein</fullName>
    </recommendedName>
</protein>
<evidence type="ECO:0000313" key="4">
    <source>
        <dbReference type="Proteomes" id="UP000237481"/>
    </source>
</evidence>